<dbReference type="InterPro" id="IPR007219">
    <property type="entry name" value="XnlR_reg_dom"/>
</dbReference>
<dbReference type="OrthoDB" id="10250282at2759"/>
<dbReference type="STRING" id="1073089.A0A1L9RPQ9"/>
<organism evidence="8 9">
    <name type="scientific">Aspergillus wentii DTO 134E9</name>
    <dbReference type="NCBI Taxonomy" id="1073089"/>
    <lineage>
        <taxon>Eukaryota</taxon>
        <taxon>Fungi</taxon>
        <taxon>Dikarya</taxon>
        <taxon>Ascomycota</taxon>
        <taxon>Pezizomycotina</taxon>
        <taxon>Eurotiomycetes</taxon>
        <taxon>Eurotiomycetidae</taxon>
        <taxon>Eurotiales</taxon>
        <taxon>Aspergillaceae</taxon>
        <taxon>Aspergillus</taxon>
        <taxon>Aspergillus subgen. Cremei</taxon>
    </lineage>
</organism>
<feature type="region of interest" description="Disordered" evidence="6">
    <location>
        <begin position="1"/>
        <end position="21"/>
    </location>
</feature>
<keyword evidence="9" id="KW-1185">Reference proteome</keyword>
<accession>A0A1L9RPQ9</accession>
<dbReference type="PANTHER" id="PTHR47431">
    <property type="entry name" value="ZN(II)2CYS6 TRANSCRIPTION FACTOR (EUROFUNG)-RELATED"/>
    <property type="match status" value="1"/>
</dbReference>
<evidence type="ECO:0000313" key="9">
    <source>
        <dbReference type="Proteomes" id="UP000184383"/>
    </source>
</evidence>
<sequence>MDSVFESMAAAMEPKRPGRRKFSKPPVKGYFWLNGDLLHRCSRSLRIRCDGQPQCSNCITKGVACTYLPSKRGGPRNCQNRKRRKELPTTSDSTDTEFQSQESVDSGTLVTDVTSDENEWFNQLVNLSGPGAGLRNVETPIAEIESIFDSIFASDPGAPVDTNPSVSDLVQIYGSNEDILDAYYVFIHPYYPILPPPERLPVYNRPLSSKSTFQASSPLSLAISAILVLIPYPEEREPSRAEYVKLRRDFAHSFAVSALEAVEVDSELLDSTDDPANALSDGTQRFDREQFHPKVPVAVESVLALVLLSVYEYSQRGNMNKMRNRAGQALTTAIGMSLQEMVEEDEFAEARKRAWWMTYMTVCQGSIVSNTPPVFDVYDPRFVTPYPEGWKILIEAQQIILEATTFVHDLNQAHNSNSCCEWVPRRMMELESQITSALLACRDSASVTQTAPVALVDAPEVVVSKSIKIIAEIKLHSAKIKTHRFCAFQDIPIFFKRHCDLESTSNCCAMDLPKSVGIPTPDHSSPSSTTSSVQFPFSSHISSKTCLHAALSIVTLLDNLPYPNPSNEIPWTAPPYLSAASRIEIPRTMPTFACCAVQSSYAMLMLCFKARSLNRGSNDELQSPESSTLTGFLNELQQNLRLVVKCLTNYSIAFEALQGMRDEIHQAMERIF</sequence>
<evidence type="ECO:0000259" key="7">
    <source>
        <dbReference type="SMART" id="SM00066"/>
    </source>
</evidence>
<protein>
    <recommendedName>
        <fullName evidence="7">Zn(2)-C6 fungal-type domain-containing protein</fullName>
    </recommendedName>
</protein>
<dbReference type="PANTHER" id="PTHR47431:SF5">
    <property type="entry name" value="ZN(II)2CYS6 TRANSCRIPTION FACTOR (EUROFUNG)"/>
    <property type="match status" value="1"/>
</dbReference>
<dbReference type="SMART" id="SM00066">
    <property type="entry name" value="GAL4"/>
    <property type="match status" value="1"/>
</dbReference>
<dbReference type="GO" id="GO:0000981">
    <property type="term" value="F:DNA-binding transcription factor activity, RNA polymerase II-specific"/>
    <property type="evidence" value="ECO:0007669"/>
    <property type="project" value="InterPro"/>
</dbReference>
<dbReference type="VEuPathDB" id="FungiDB:ASPWEDRAFT_170423"/>
<evidence type="ECO:0000256" key="4">
    <source>
        <dbReference type="ARBA" id="ARBA00023163"/>
    </source>
</evidence>
<dbReference type="Proteomes" id="UP000184383">
    <property type="component" value="Unassembled WGS sequence"/>
</dbReference>
<dbReference type="CDD" id="cd00067">
    <property type="entry name" value="GAL4"/>
    <property type="match status" value="1"/>
</dbReference>
<evidence type="ECO:0000256" key="2">
    <source>
        <dbReference type="ARBA" id="ARBA00023015"/>
    </source>
</evidence>
<evidence type="ECO:0000256" key="3">
    <source>
        <dbReference type="ARBA" id="ARBA00023125"/>
    </source>
</evidence>
<dbReference type="InterPro" id="IPR001138">
    <property type="entry name" value="Zn2Cys6_DnaBD"/>
</dbReference>
<dbReference type="Pfam" id="PF04082">
    <property type="entry name" value="Fungal_trans"/>
    <property type="match status" value="1"/>
</dbReference>
<keyword evidence="5" id="KW-0539">Nucleus</keyword>
<dbReference type="GeneID" id="63746466"/>
<feature type="region of interest" description="Disordered" evidence="6">
    <location>
        <begin position="74"/>
        <end position="107"/>
    </location>
</feature>
<dbReference type="GO" id="GO:0003677">
    <property type="term" value="F:DNA binding"/>
    <property type="evidence" value="ECO:0007669"/>
    <property type="project" value="UniProtKB-KW"/>
</dbReference>
<keyword evidence="4" id="KW-0804">Transcription</keyword>
<evidence type="ECO:0000256" key="6">
    <source>
        <dbReference type="SAM" id="MobiDB-lite"/>
    </source>
</evidence>
<name>A0A1L9RPQ9_ASPWE</name>
<dbReference type="Pfam" id="PF00172">
    <property type="entry name" value="Zn_clus"/>
    <property type="match status" value="1"/>
</dbReference>
<dbReference type="InterPro" id="IPR036864">
    <property type="entry name" value="Zn2-C6_fun-type_DNA-bd_sf"/>
</dbReference>
<feature type="compositionally biased region" description="Polar residues" evidence="6">
    <location>
        <begin position="88"/>
        <end position="107"/>
    </location>
</feature>
<keyword evidence="3" id="KW-0238">DNA-binding</keyword>
<dbReference type="RefSeq" id="XP_040690597.1">
    <property type="nucleotide sequence ID" value="XM_040830618.1"/>
</dbReference>
<feature type="domain" description="Zn(2)-C6 fungal-type" evidence="7">
    <location>
        <begin position="35"/>
        <end position="76"/>
    </location>
</feature>
<dbReference type="Gene3D" id="4.10.240.10">
    <property type="entry name" value="Zn(2)-C6 fungal-type DNA-binding domain"/>
    <property type="match status" value="1"/>
</dbReference>
<evidence type="ECO:0000313" key="8">
    <source>
        <dbReference type="EMBL" id="OJJ36921.1"/>
    </source>
</evidence>
<keyword evidence="1" id="KW-0479">Metal-binding</keyword>
<reference evidence="9" key="1">
    <citation type="journal article" date="2017" name="Genome Biol.">
        <title>Comparative genomics reveals high biological diversity and specific adaptations in the industrially and medically important fungal genus Aspergillus.</title>
        <authorList>
            <person name="de Vries R.P."/>
            <person name="Riley R."/>
            <person name="Wiebenga A."/>
            <person name="Aguilar-Osorio G."/>
            <person name="Amillis S."/>
            <person name="Uchima C.A."/>
            <person name="Anderluh G."/>
            <person name="Asadollahi M."/>
            <person name="Askin M."/>
            <person name="Barry K."/>
            <person name="Battaglia E."/>
            <person name="Bayram O."/>
            <person name="Benocci T."/>
            <person name="Braus-Stromeyer S.A."/>
            <person name="Caldana C."/>
            <person name="Canovas D."/>
            <person name="Cerqueira G.C."/>
            <person name="Chen F."/>
            <person name="Chen W."/>
            <person name="Choi C."/>
            <person name="Clum A."/>
            <person name="Dos Santos R.A."/>
            <person name="Damasio A.R."/>
            <person name="Diallinas G."/>
            <person name="Emri T."/>
            <person name="Fekete E."/>
            <person name="Flipphi M."/>
            <person name="Freyberg S."/>
            <person name="Gallo A."/>
            <person name="Gournas C."/>
            <person name="Habgood R."/>
            <person name="Hainaut M."/>
            <person name="Harispe M.L."/>
            <person name="Henrissat B."/>
            <person name="Hilden K.S."/>
            <person name="Hope R."/>
            <person name="Hossain A."/>
            <person name="Karabika E."/>
            <person name="Karaffa L."/>
            <person name="Karanyi Z."/>
            <person name="Krasevec N."/>
            <person name="Kuo A."/>
            <person name="Kusch H."/>
            <person name="LaButti K."/>
            <person name="Lagendijk E.L."/>
            <person name="Lapidus A."/>
            <person name="Levasseur A."/>
            <person name="Lindquist E."/>
            <person name="Lipzen A."/>
            <person name="Logrieco A.F."/>
            <person name="MacCabe A."/>
            <person name="Maekelae M.R."/>
            <person name="Malavazi I."/>
            <person name="Melin P."/>
            <person name="Meyer V."/>
            <person name="Mielnichuk N."/>
            <person name="Miskei M."/>
            <person name="Molnar A.P."/>
            <person name="Mule G."/>
            <person name="Ngan C.Y."/>
            <person name="Orejas M."/>
            <person name="Orosz E."/>
            <person name="Ouedraogo J.P."/>
            <person name="Overkamp K.M."/>
            <person name="Park H.-S."/>
            <person name="Perrone G."/>
            <person name="Piumi F."/>
            <person name="Punt P.J."/>
            <person name="Ram A.F."/>
            <person name="Ramon A."/>
            <person name="Rauscher S."/>
            <person name="Record E."/>
            <person name="Riano-Pachon D.M."/>
            <person name="Robert V."/>
            <person name="Roehrig J."/>
            <person name="Ruller R."/>
            <person name="Salamov A."/>
            <person name="Salih N.S."/>
            <person name="Samson R.A."/>
            <person name="Sandor E."/>
            <person name="Sanguinetti M."/>
            <person name="Schuetze T."/>
            <person name="Sepcic K."/>
            <person name="Shelest E."/>
            <person name="Sherlock G."/>
            <person name="Sophianopoulou V."/>
            <person name="Squina F.M."/>
            <person name="Sun H."/>
            <person name="Susca A."/>
            <person name="Todd R.B."/>
            <person name="Tsang A."/>
            <person name="Unkles S.E."/>
            <person name="van de Wiele N."/>
            <person name="van Rossen-Uffink D."/>
            <person name="Oliveira J.V."/>
            <person name="Vesth T.C."/>
            <person name="Visser J."/>
            <person name="Yu J.-H."/>
            <person name="Zhou M."/>
            <person name="Andersen M.R."/>
            <person name="Archer D.B."/>
            <person name="Baker S.E."/>
            <person name="Benoit I."/>
            <person name="Brakhage A.A."/>
            <person name="Braus G.H."/>
            <person name="Fischer R."/>
            <person name="Frisvad J.C."/>
            <person name="Goldman G.H."/>
            <person name="Houbraken J."/>
            <person name="Oakley B."/>
            <person name="Pocsi I."/>
            <person name="Scazzocchio C."/>
            <person name="Seiboth B."/>
            <person name="vanKuyk P.A."/>
            <person name="Wortman J."/>
            <person name="Dyer P.S."/>
            <person name="Grigoriev I.V."/>
        </authorList>
    </citation>
    <scope>NUCLEOTIDE SEQUENCE [LARGE SCALE GENOMIC DNA]</scope>
    <source>
        <strain evidence="9">DTO 134E9</strain>
    </source>
</reference>
<dbReference type="GO" id="GO:0008270">
    <property type="term" value="F:zinc ion binding"/>
    <property type="evidence" value="ECO:0007669"/>
    <property type="project" value="InterPro"/>
</dbReference>
<dbReference type="AlphaFoldDB" id="A0A1L9RPQ9"/>
<dbReference type="EMBL" id="KV878211">
    <property type="protein sequence ID" value="OJJ36921.1"/>
    <property type="molecule type" value="Genomic_DNA"/>
</dbReference>
<dbReference type="GO" id="GO:0006351">
    <property type="term" value="P:DNA-templated transcription"/>
    <property type="evidence" value="ECO:0007669"/>
    <property type="project" value="InterPro"/>
</dbReference>
<proteinExistence type="predicted"/>
<evidence type="ECO:0000256" key="5">
    <source>
        <dbReference type="ARBA" id="ARBA00023242"/>
    </source>
</evidence>
<gene>
    <name evidence="8" type="ORF">ASPWEDRAFT_170423</name>
</gene>
<keyword evidence="2" id="KW-0805">Transcription regulation</keyword>
<evidence type="ECO:0000256" key="1">
    <source>
        <dbReference type="ARBA" id="ARBA00022723"/>
    </source>
</evidence>
<dbReference type="CDD" id="cd12148">
    <property type="entry name" value="fungal_TF_MHR"/>
    <property type="match status" value="1"/>
</dbReference>